<keyword evidence="4" id="KW-1185">Reference proteome</keyword>
<evidence type="ECO:0000313" key="3">
    <source>
        <dbReference type="EMBL" id="CAD6991993.1"/>
    </source>
</evidence>
<feature type="compositionally biased region" description="Polar residues" evidence="1">
    <location>
        <begin position="109"/>
        <end position="120"/>
    </location>
</feature>
<proteinExistence type="predicted"/>
<feature type="compositionally biased region" description="Polar residues" evidence="1">
    <location>
        <begin position="88"/>
        <end position="98"/>
    </location>
</feature>
<feature type="transmembrane region" description="Helical" evidence="2">
    <location>
        <begin position="36"/>
        <end position="60"/>
    </location>
</feature>
<dbReference type="OrthoDB" id="664115at2759"/>
<dbReference type="EMBL" id="CAJHJT010000001">
    <property type="protein sequence ID" value="CAD6991993.1"/>
    <property type="molecule type" value="Genomic_DNA"/>
</dbReference>
<keyword evidence="2" id="KW-0472">Membrane</keyword>
<organism evidence="3 4">
    <name type="scientific">Ceratitis capitata</name>
    <name type="common">Mediterranean fruit fly</name>
    <name type="synonym">Tephritis capitata</name>
    <dbReference type="NCBI Taxonomy" id="7213"/>
    <lineage>
        <taxon>Eukaryota</taxon>
        <taxon>Metazoa</taxon>
        <taxon>Ecdysozoa</taxon>
        <taxon>Arthropoda</taxon>
        <taxon>Hexapoda</taxon>
        <taxon>Insecta</taxon>
        <taxon>Pterygota</taxon>
        <taxon>Neoptera</taxon>
        <taxon>Endopterygota</taxon>
        <taxon>Diptera</taxon>
        <taxon>Brachycera</taxon>
        <taxon>Muscomorpha</taxon>
        <taxon>Tephritoidea</taxon>
        <taxon>Tephritidae</taxon>
        <taxon>Ceratitis</taxon>
        <taxon>Ceratitis</taxon>
    </lineage>
</organism>
<feature type="region of interest" description="Disordered" evidence="1">
    <location>
        <begin position="1"/>
        <end position="26"/>
    </location>
</feature>
<dbReference type="Proteomes" id="UP000606786">
    <property type="component" value="Unassembled WGS sequence"/>
</dbReference>
<feature type="compositionally biased region" description="Polar residues" evidence="1">
    <location>
        <begin position="1"/>
        <end position="10"/>
    </location>
</feature>
<name>A0A811U3G3_CERCA</name>
<keyword evidence="2" id="KW-0812">Transmembrane</keyword>
<accession>A0A811U3G3</accession>
<dbReference type="AlphaFoldDB" id="A0A811U3G3"/>
<protein>
    <submittedName>
        <fullName evidence="3">(Mediterranean fruit fly) hypothetical protein</fullName>
    </submittedName>
</protein>
<sequence>MCFRPQSSQDWMDKHPAGNATSAEGTIISPQTDSSYLALAIIGSLVGFGLVTGVILWVVYRHCSRRPTSMNFENPVYRKTTEDHFSLEKNNLPTTRMYPSTVDEEDVQPLNNPTNKPLMH</sequence>
<evidence type="ECO:0000256" key="1">
    <source>
        <dbReference type="SAM" id="MobiDB-lite"/>
    </source>
</evidence>
<evidence type="ECO:0000313" key="4">
    <source>
        <dbReference type="Proteomes" id="UP000606786"/>
    </source>
</evidence>
<keyword evidence="2" id="KW-1133">Transmembrane helix</keyword>
<gene>
    <name evidence="3" type="ORF">CCAP1982_LOCUS879</name>
</gene>
<evidence type="ECO:0000256" key="2">
    <source>
        <dbReference type="SAM" id="Phobius"/>
    </source>
</evidence>
<feature type="region of interest" description="Disordered" evidence="1">
    <location>
        <begin position="88"/>
        <end position="120"/>
    </location>
</feature>
<comment type="caution">
    <text evidence="3">The sequence shown here is derived from an EMBL/GenBank/DDBJ whole genome shotgun (WGS) entry which is preliminary data.</text>
</comment>
<reference evidence="3" key="1">
    <citation type="submission" date="2020-11" db="EMBL/GenBank/DDBJ databases">
        <authorList>
            <person name="Whitehead M."/>
        </authorList>
    </citation>
    <scope>NUCLEOTIDE SEQUENCE</scope>
    <source>
        <strain evidence="3">EGII</strain>
    </source>
</reference>